<dbReference type="AlphaFoldDB" id="A0ABD5Z1B9"/>
<dbReference type="InterPro" id="IPR006047">
    <property type="entry name" value="GH13_cat_dom"/>
</dbReference>
<proteinExistence type="predicted"/>
<dbReference type="PANTHER" id="PTHR10357">
    <property type="entry name" value="ALPHA-AMYLASE FAMILY MEMBER"/>
    <property type="match status" value="1"/>
</dbReference>
<dbReference type="InterPro" id="IPR017853">
    <property type="entry name" value="GH"/>
</dbReference>
<dbReference type="EMBL" id="JBHTAR010000011">
    <property type="protein sequence ID" value="MFC7198945.1"/>
    <property type="molecule type" value="Genomic_DNA"/>
</dbReference>
<gene>
    <name evidence="2" type="ORF">ACFQJ9_05855</name>
</gene>
<protein>
    <submittedName>
        <fullName evidence="2">Alpha-amylase family glycosyl hydrolase</fullName>
    </submittedName>
</protein>
<accession>A0ABD5Z1B9</accession>
<dbReference type="SUPFAM" id="SSF51011">
    <property type="entry name" value="Glycosyl hydrolase domain"/>
    <property type="match status" value="1"/>
</dbReference>
<comment type="caution">
    <text evidence="2">The sequence shown here is derived from an EMBL/GenBank/DDBJ whole genome shotgun (WGS) entry which is preliminary data.</text>
</comment>
<dbReference type="Pfam" id="PF00128">
    <property type="entry name" value="Alpha-amylase"/>
    <property type="match status" value="1"/>
</dbReference>
<evidence type="ECO:0000313" key="3">
    <source>
        <dbReference type="Proteomes" id="UP001596447"/>
    </source>
</evidence>
<reference evidence="2 3" key="1">
    <citation type="journal article" date="2019" name="Int. J. Syst. Evol. Microbiol.">
        <title>The Global Catalogue of Microorganisms (GCM) 10K type strain sequencing project: providing services to taxonomists for standard genome sequencing and annotation.</title>
        <authorList>
            <consortium name="The Broad Institute Genomics Platform"/>
            <consortium name="The Broad Institute Genome Sequencing Center for Infectious Disease"/>
            <person name="Wu L."/>
            <person name="Ma J."/>
        </authorList>
    </citation>
    <scope>NUCLEOTIDE SEQUENCE [LARGE SCALE GENOMIC DNA]</scope>
    <source>
        <strain evidence="2 3">XZGYJ-43</strain>
    </source>
</reference>
<dbReference type="SMART" id="SM00642">
    <property type="entry name" value="Aamy"/>
    <property type="match status" value="1"/>
</dbReference>
<keyword evidence="3" id="KW-1185">Reference proteome</keyword>
<organism evidence="2 3">
    <name type="scientific">Halospeciosus flavus</name>
    <dbReference type="NCBI Taxonomy" id="3032283"/>
    <lineage>
        <taxon>Archaea</taxon>
        <taxon>Methanobacteriati</taxon>
        <taxon>Methanobacteriota</taxon>
        <taxon>Stenosarchaea group</taxon>
        <taxon>Halobacteria</taxon>
        <taxon>Halobacteriales</taxon>
        <taxon>Halobacteriaceae</taxon>
        <taxon>Halospeciosus</taxon>
    </lineage>
</organism>
<dbReference type="Proteomes" id="UP001596447">
    <property type="component" value="Unassembled WGS sequence"/>
</dbReference>
<dbReference type="SUPFAM" id="SSF51445">
    <property type="entry name" value="(Trans)glycosidases"/>
    <property type="match status" value="1"/>
</dbReference>
<dbReference type="PANTHER" id="PTHR10357:SF179">
    <property type="entry name" value="NEUTRAL AND BASIC AMINO ACID TRANSPORT PROTEIN RBAT"/>
    <property type="match status" value="1"/>
</dbReference>
<keyword evidence="2" id="KW-0378">Hydrolase</keyword>
<evidence type="ECO:0000259" key="1">
    <source>
        <dbReference type="SMART" id="SM00642"/>
    </source>
</evidence>
<dbReference type="GO" id="GO:0016787">
    <property type="term" value="F:hydrolase activity"/>
    <property type="evidence" value="ECO:0007669"/>
    <property type="project" value="UniProtKB-KW"/>
</dbReference>
<sequence length="427" mass="48242">MQVEDDRVDVHRPNDGPDWATAPTVYEIFVRSFAGETPDTTFRELERRVPYIDSLGVDCVWLTPVLESPTTHGYHITDYFSTASDLGTRAEFESFVDACHDAGIRVVFDLVINHTSRDHPFFHHFAGDVPAYDDFYVPDEDSPVGAEYYFDWTHIPNLNFGTLAVREFLLDVVDEWAGVVDGFRCDVAWGVPHGFWKEVADRTPEDFLLLDETVPRDPFYHEGEFTVHYDTSLYHTLRDIGNEEASADAVFDALDASKRMGFPDHSVHMRYVENHDEDRYLDECDEGSLRAAAAATFTLPGAPMIYYGQERGMTEYRGKMQWHDGDSDLTAYHRQLTAARNDHSVLKHGSVERISYSVEDGPDDDRVVAFARDDDDDRVVVVLNFASQPATVTVDESVATTDLLTGSQVGADESLRVHDAAVLHARR</sequence>
<dbReference type="CDD" id="cd11313">
    <property type="entry name" value="AmyAc_arch_bac_AmyA"/>
    <property type="match status" value="1"/>
</dbReference>
<evidence type="ECO:0000313" key="2">
    <source>
        <dbReference type="EMBL" id="MFC7198945.1"/>
    </source>
</evidence>
<dbReference type="InterPro" id="IPR032091">
    <property type="entry name" value="Malt_amylase-like_C"/>
</dbReference>
<dbReference type="Gene3D" id="3.20.20.80">
    <property type="entry name" value="Glycosidases"/>
    <property type="match status" value="1"/>
</dbReference>
<dbReference type="Gene3D" id="2.60.40.1180">
    <property type="entry name" value="Golgi alpha-mannosidase II"/>
    <property type="match status" value="1"/>
</dbReference>
<dbReference type="InterPro" id="IPR013780">
    <property type="entry name" value="Glyco_hydro_b"/>
</dbReference>
<name>A0ABD5Z1B9_9EURY</name>
<dbReference type="Pfam" id="PF16657">
    <property type="entry name" value="Malt_amylase_C"/>
    <property type="match status" value="1"/>
</dbReference>
<dbReference type="RefSeq" id="WP_279530070.1">
    <property type="nucleotide sequence ID" value="NZ_CP122312.1"/>
</dbReference>
<feature type="domain" description="Glycosyl hydrolase family 13 catalytic" evidence="1">
    <location>
        <begin position="27"/>
        <end position="340"/>
    </location>
</feature>